<accession>A0A1W2ASJ9</accession>
<reference evidence="1 2" key="1">
    <citation type="submission" date="2017-04" db="EMBL/GenBank/DDBJ databases">
        <authorList>
            <person name="Afonso C.L."/>
            <person name="Miller P.J."/>
            <person name="Scott M.A."/>
            <person name="Spackman E."/>
            <person name="Goraichik I."/>
            <person name="Dimitrov K.M."/>
            <person name="Suarez D.L."/>
            <person name="Swayne D.E."/>
        </authorList>
    </citation>
    <scope>NUCLEOTIDE SEQUENCE [LARGE SCALE GENOMIC DNA]</scope>
    <source>
        <strain evidence="1 2">DSM 5090</strain>
    </source>
</reference>
<evidence type="ECO:0000313" key="1">
    <source>
        <dbReference type="EMBL" id="SMC63574.1"/>
    </source>
</evidence>
<keyword evidence="2" id="KW-1185">Reference proteome</keyword>
<evidence type="ECO:0000313" key="2">
    <source>
        <dbReference type="Proteomes" id="UP000192738"/>
    </source>
</evidence>
<dbReference type="STRING" id="112901.SAMN04488500_10679"/>
<sequence>MIPKNVRVKNPKLLKQLKKEVGCCEKCGSHFNLESAHLISKGANGPDIRENVAILCGPARYGAGCHGAEHRGKISKYELFEIVAKREGITPEECRTRVRRAMGYEV</sequence>
<gene>
    <name evidence="1" type="ORF">SAMN04488500_10679</name>
</gene>
<organism evidence="1 2">
    <name type="scientific">Sporomusa malonica</name>
    <dbReference type="NCBI Taxonomy" id="112901"/>
    <lineage>
        <taxon>Bacteria</taxon>
        <taxon>Bacillati</taxon>
        <taxon>Bacillota</taxon>
        <taxon>Negativicutes</taxon>
        <taxon>Selenomonadales</taxon>
        <taxon>Sporomusaceae</taxon>
        <taxon>Sporomusa</taxon>
    </lineage>
</organism>
<dbReference type="AlphaFoldDB" id="A0A1W2ASJ9"/>
<dbReference type="RefSeq" id="WP_084575302.1">
    <property type="nucleotide sequence ID" value="NZ_CP155572.1"/>
</dbReference>
<dbReference type="OrthoDB" id="9779761at2"/>
<evidence type="ECO:0008006" key="3">
    <source>
        <dbReference type="Google" id="ProtNLM"/>
    </source>
</evidence>
<protein>
    <recommendedName>
        <fullName evidence="3">HNH endonuclease</fullName>
    </recommendedName>
</protein>
<dbReference type="Proteomes" id="UP000192738">
    <property type="component" value="Unassembled WGS sequence"/>
</dbReference>
<name>A0A1W2ASJ9_9FIRM</name>
<dbReference type="EMBL" id="FWXI01000006">
    <property type="protein sequence ID" value="SMC63574.1"/>
    <property type="molecule type" value="Genomic_DNA"/>
</dbReference>
<proteinExistence type="predicted"/>